<dbReference type="PANTHER" id="PTHR24304:SF2">
    <property type="entry name" value="24-HYDROXYCHOLESTEROL 7-ALPHA-HYDROXYLASE"/>
    <property type="match status" value="1"/>
</dbReference>
<protein>
    <submittedName>
        <fullName evidence="7">Cytochrome P450</fullName>
    </submittedName>
</protein>
<dbReference type="Gene3D" id="1.10.630.10">
    <property type="entry name" value="Cytochrome P450"/>
    <property type="match status" value="1"/>
</dbReference>
<feature type="region of interest" description="Disordered" evidence="5">
    <location>
        <begin position="517"/>
        <end position="545"/>
    </location>
</feature>
<evidence type="ECO:0000256" key="6">
    <source>
        <dbReference type="SAM" id="Phobius"/>
    </source>
</evidence>
<keyword evidence="8" id="KW-1185">Reference proteome</keyword>
<keyword evidence="6" id="KW-0472">Membrane</keyword>
<dbReference type="SUPFAM" id="SSF48264">
    <property type="entry name" value="Cytochrome P450"/>
    <property type="match status" value="1"/>
</dbReference>
<evidence type="ECO:0000256" key="1">
    <source>
        <dbReference type="ARBA" id="ARBA00010617"/>
    </source>
</evidence>
<dbReference type="AlphaFoldDB" id="A0AAN7HAG7"/>
<dbReference type="Proteomes" id="UP001303760">
    <property type="component" value="Unassembled WGS sequence"/>
</dbReference>
<proteinExistence type="inferred from homology"/>
<feature type="compositionally biased region" description="Basic and acidic residues" evidence="5">
    <location>
        <begin position="536"/>
        <end position="545"/>
    </location>
</feature>
<keyword evidence="6" id="KW-0812">Transmembrane</keyword>
<name>A0AAN7HAG7_9PEZI</name>
<keyword evidence="6" id="KW-1133">Transmembrane helix</keyword>
<dbReference type="InterPro" id="IPR050529">
    <property type="entry name" value="CYP450_sterol_14alpha_dmase"/>
</dbReference>
<keyword evidence="4" id="KW-0408">Iron</keyword>
<dbReference type="InterPro" id="IPR001128">
    <property type="entry name" value="Cyt_P450"/>
</dbReference>
<evidence type="ECO:0000256" key="2">
    <source>
        <dbReference type="ARBA" id="ARBA00022617"/>
    </source>
</evidence>
<dbReference type="EMBL" id="MU860424">
    <property type="protein sequence ID" value="KAK4234050.1"/>
    <property type="molecule type" value="Genomic_DNA"/>
</dbReference>
<dbReference type="Pfam" id="PF00067">
    <property type="entry name" value="p450"/>
    <property type="match status" value="1"/>
</dbReference>
<dbReference type="GO" id="GO:0008395">
    <property type="term" value="F:steroid hydroxylase activity"/>
    <property type="evidence" value="ECO:0007669"/>
    <property type="project" value="TreeGrafter"/>
</dbReference>
<dbReference type="CDD" id="cd11040">
    <property type="entry name" value="CYP7_CYP8-like"/>
    <property type="match status" value="1"/>
</dbReference>
<dbReference type="GO" id="GO:0016705">
    <property type="term" value="F:oxidoreductase activity, acting on paired donors, with incorporation or reduction of molecular oxygen"/>
    <property type="evidence" value="ECO:0007669"/>
    <property type="project" value="InterPro"/>
</dbReference>
<gene>
    <name evidence="7" type="ORF">C8A03DRAFT_18981</name>
</gene>
<keyword evidence="2" id="KW-0349">Heme</keyword>
<reference evidence="7" key="1">
    <citation type="journal article" date="2023" name="Mol. Phylogenet. Evol.">
        <title>Genome-scale phylogeny and comparative genomics of the fungal order Sordariales.</title>
        <authorList>
            <person name="Hensen N."/>
            <person name="Bonometti L."/>
            <person name="Westerberg I."/>
            <person name="Brannstrom I.O."/>
            <person name="Guillou S."/>
            <person name="Cros-Aarteil S."/>
            <person name="Calhoun S."/>
            <person name="Haridas S."/>
            <person name="Kuo A."/>
            <person name="Mondo S."/>
            <person name="Pangilinan J."/>
            <person name="Riley R."/>
            <person name="LaButti K."/>
            <person name="Andreopoulos B."/>
            <person name="Lipzen A."/>
            <person name="Chen C."/>
            <person name="Yan M."/>
            <person name="Daum C."/>
            <person name="Ng V."/>
            <person name="Clum A."/>
            <person name="Steindorff A."/>
            <person name="Ohm R.A."/>
            <person name="Martin F."/>
            <person name="Silar P."/>
            <person name="Natvig D.O."/>
            <person name="Lalanne C."/>
            <person name="Gautier V."/>
            <person name="Ament-Velasquez S.L."/>
            <person name="Kruys A."/>
            <person name="Hutchinson M.I."/>
            <person name="Powell A.J."/>
            <person name="Barry K."/>
            <person name="Miller A.N."/>
            <person name="Grigoriev I.V."/>
            <person name="Debuchy R."/>
            <person name="Gladieux P."/>
            <person name="Hiltunen Thoren M."/>
            <person name="Johannesson H."/>
        </authorList>
    </citation>
    <scope>NUCLEOTIDE SEQUENCE</scope>
    <source>
        <strain evidence="7">CBS 532.94</strain>
    </source>
</reference>
<dbReference type="InterPro" id="IPR036396">
    <property type="entry name" value="Cyt_P450_sf"/>
</dbReference>
<dbReference type="GO" id="GO:0020037">
    <property type="term" value="F:heme binding"/>
    <property type="evidence" value="ECO:0007669"/>
    <property type="project" value="InterPro"/>
</dbReference>
<evidence type="ECO:0000313" key="8">
    <source>
        <dbReference type="Proteomes" id="UP001303760"/>
    </source>
</evidence>
<evidence type="ECO:0000256" key="3">
    <source>
        <dbReference type="ARBA" id="ARBA00022723"/>
    </source>
</evidence>
<organism evidence="7 8">
    <name type="scientific">Achaetomium macrosporum</name>
    <dbReference type="NCBI Taxonomy" id="79813"/>
    <lineage>
        <taxon>Eukaryota</taxon>
        <taxon>Fungi</taxon>
        <taxon>Dikarya</taxon>
        <taxon>Ascomycota</taxon>
        <taxon>Pezizomycotina</taxon>
        <taxon>Sordariomycetes</taxon>
        <taxon>Sordariomycetidae</taxon>
        <taxon>Sordariales</taxon>
        <taxon>Chaetomiaceae</taxon>
        <taxon>Achaetomium</taxon>
    </lineage>
</organism>
<feature type="transmembrane region" description="Helical" evidence="6">
    <location>
        <begin position="37"/>
        <end position="57"/>
    </location>
</feature>
<accession>A0AAN7HAG7</accession>
<evidence type="ECO:0000256" key="5">
    <source>
        <dbReference type="SAM" id="MobiDB-lite"/>
    </source>
</evidence>
<sequence>MDPLTLSNQTAVPVPVRQGILRSFKLDLSDSKTTARLVLLLLPFPFLLHYLFGLLLFHWAHLRPKQKQLPPTLPHLIPLLGSAVPFAFDCANFIRKATQYAGTLVPVRLSILTGDIFLFQGPKAVAAVWKEQQLGSPIWIYTYALEHVFGMPTRALAAYRADDSGSHRRPHPASRVAPHNRVDFLTHQILFKAFGGSGLTKSFSRCAAILRRNLANLPLPDGNNNNNNNNNNSDDDDGWLEMPDLWAFFQSQLGTAVLEGLYGPSLPRLNPTFLADLWAFDRATPKLAKLLPRFLIRAEHRVRDRLLASIRRWHDYARQHFHESAIAPDGDADPFWGSQLVRSRQEVLRQIDGHDDPDALAAADLGLIWASVTNVVPSAMMTALHIFRCPGLAARVRASLLANEAVDPDRLDVVDMERVLYHQPLLSSCYAETLRLHLQAYVTRASAHRAVELAGWVLPRGKVCMVNTYASHMDEGFWNTKGGEHPVDRFWAERFIIDPADEESGPVRRDVSSEVYRRPTMPRGEEMGGDGAQNQKGHEEKGEKQEPFFSVQGLEGAWIPYGGGYAACPGRHFAKRIILYTTALLVAAFEVEILTERLEMDDACFGLGTQKPKHAVRFRIRRRRGEVKA</sequence>
<reference evidence="7" key="2">
    <citation type="submission" date="2023-05" db="EMBL/GenBank/DDBJ databases">
        <authorList>
            <consortium name="Lawrence Berkeley National Laboratory"/>
            <person name="Steindorff A."/>
            <person name="Hensen N."/>
            <person name="Bonometti L."/>
            <person name="Westerberg I."/>
            <person name="Brannstrom I.O."/>
            <person name="Guillou S."/>
            <person name="Cros-Aarteil S."/>
            <person name="Calhoun S."/>
            <person name="Haridas S."/>
            <person name="Kuo A."/>
            <person name="Mondo S."/>
            <person name="Pangilinan J."/>
            <person name="Riley R."/>
            <person name="Labutti K."/>
            <person name="Andreopoulos B."/>
            <person name="Lipzen A."/>
            <person name="Chen C."/>
            <person name="Yanf M."/>
            <person name="Daum C."/>
            <person name="Ng V."/>
            <person name="Clum A."/>
            <person name="Ohm R."/>
            <person name="Martin F."/>
            <person name="Silar P."/>
            <person name="Natvig D."/>
            <person name="Lalanne C."/>
            <person name="Gautier V."/>
            <person name="Ament-Velasquez S.L."/>
            <person name="Kruys A."/>
            <person name="Hutchinson M.I."/>
            <person name="Powell A.J."/>
            <person name="Barry K."/>
            <person name="Miller A.N."/>
            <person name="Grigoriev I.V."/>
            <person name="Debuchy R."/>
            <person name="Gladieux P."/>
            <person name="Thoren M.H."/>
            <person name="Johannesson H."/>
        </authorList>
    </citation>
    <scope>NUCLEOTIDE SEQUENCE</scope>
    <source>
        <strain evidence="7">CBS 532.94</strain>
    </source>
</reference>
<evidence type="ECO:0000313" key="7">
    <source>
        <dbReference type="EMBL" id="KAK4234050.1"/>
    </source>
</evidence>
<evidence type="ECO:0000256" key="4">
    <source>
        <dbReference type="ARBA" id="ARBA00023004"/>
    </source>
</evidence>
<comment type="caution">
    <text evidence="7">The sequence shown here is derived from an EMBL/GenBank/DDBJ whole genome shotgun (WGS) entry which is preliminary data.</text>
</comment>
<comment type="similarity">
    <text evidence="1">Belongs to the cytochrome P450 family.</text>
</comment>
<dbReference type="GO" id="GO:0005506">
    <property type="term" value="F:iron ion binding"/>
    <property type="evidence" value="ECO:0007669"/>
    <property type="project" value="InterPro"/>
</dbReference>
<dbReference type="PANTHER" id="PTHR24304">
    <property type="entry name" value="CYTOCHROME P450 FAMILY 7"/>
    <property type="match status" value="1"/>
</dbReference>
<keyword evidence="3" id="KW-0479">Metal-binding</keyword>